<feature type="compositionally biased region" description="Basic and acidic residues" evidence="1">
    <location>
        <begin position="65"/>
        <end position="76"/>
    </location>
</feature>
<sequence>MDSAVAGGVEGGSDSAVAGDQQGGHNFGSVDGARLRSSTVAIFAGPTSKSLPRLRSPPTGVISSRRLDPLPLEPDHVICCSGEETTTASGSLSARRSDGHSEEKTRREEKIGGVEGDRSDDNRRENGRRRSEVSREGGKRERVG</sequence>
<feature type="region of interest" description="Disordered" evidence="1">
    <location>
        <begin position="1"/>
        <end position="144"/>
    </location>
</feature>
<dbReference type="AlphaFoldDB" id="A0AA88EF38"/>
<reference evidence="2" key="1">
    <citation type="submission" date="2023-07" db="EMBL/GenBank/DDBJ databases">
        <title>draft genome sequence of fig (Ficus carica).</title>
        <authorList>
            <person name="Takahashi T."/>
            <person name="Nishimura K."/>
        </authorList>
    </citation>
    <scope>NUCLEOTIDE SEQUENCE</scope>
</reference>
<comment type="caution">
    <text evidence="2">The sequence shown here is derived from an EMBL/GenBank/DDBJ whole genome shotgun (WGS) entry which is preliminary data.</text>
</comment>
<accession>A0AA88EF38</accession>
<organism evidence="2 3">
    <name type="scientific">Ficus carica</name>
    <name type="common">Common fig</name>
    <dbReference type="NCBI Taxonomy" id="3494"/>
    <lineage>
        <taxon>Eukaryota</taxon>
        <taxon>Viridiplantae</taxon>
        <taxon>Streptophyta</taxon>
        <taxon>Embryophyta</taxon>
        <taxon>Tracheophyta</taxon>
        <taxon>Spermatophyta</taxon>
        <taxon>Magnoliopsida</taxon>
        <taxon>eudicotyledons</taxon>
        <taxon>Gunneridae</taxon>
        <taxon>Pentapetalae</taxon>
        <taxon>rosids</taxon>
        <taxon>fabids</taxon>
        <taxon>Rosales</taxon>
        <taxon>Moraceae</taxon>
        <taxon>Ficeae</taxon>
        <taxon>Ficus</taxon>
    </lineage>
</organism>
<proteinExistence type="predicted"/>
<dbReference type="EMBL" id="BTGU01011926">
    <property type="protein sequence ID" value="GMN73388.1"/>
    <property type="molecule type" value="Genomic_DNA"/>
</dbReference>
<dbReference type="Proteomes" id="UP001187192">
    <property type="component" value="Unassembled WGS sequence"/>
</dbReference>
<keyword evidence="3" id="KW-1185">Reference proteome</keyword>
<protein>
    <submittedName>
        <fullName evidence="2">Uncharacterized protein</fullName>
    </submittedName>
</protein>
<feature type="compositionally biased region" description="Basic and acidic residues" evidence="1">
    <location>
        <begin position="95"/>
        <end position="144"/>
    </location>
</feature>
<evidence type="ECO:0000313" key="3">
    <source>
        <dbReference type="Proteomes" id="UP001187192"/>
    </source>
</evidence>
<gene>
    <name evidence="2" type="ORF">TIFTF001_053020</name>
</gene>
<feature type="compositionally biased region" description="Polar residues" evidence="1">
    <location>
        <begin position="83"/>
        <end position="94"/>
    </location>
</feature>
<name>A0AA88EF38_FICCA</name>
<evidence type="ECO:0000256" key="1">
    <source>
        <dbReference type="SAM" id="MobiDB-lite"/>
    </source>
</evidence>
<evidence type="ECO:0000313" key="2">
    <source>
        <dbReference type="EMBL" id="GMN73388.1"/>
    </source>
</evidence>